<dbReference type="GO" id="GO:0003677">
    <property type="term" value="F:DNA binding"/>
    <property type="evidence" value="ECO:0007669"/>
    <property type="project" value="InterPro"/>
</dbReference>
<evidence type="ECO:0000313" key="3">
    <source>
        <dbReference type="Proteomes" id="UP000177507"/>
    </source>
</evidence>
<dbReference type="InterPro" id="IPR036515">
    <property type="entry name" value="Transposase_17_sf"/>
</dbReference>
<accession>A0A1F8EXP4</accession>
<gene>
    <name evidence="2" type="ORF">A2831_00470</name>
</gene>
<dbReference type="EMBL" id="MGJI01000006">
    <property type="protein sequence ID" value="OGN05644.1"/>
    <property type="molecule type" value="Genomic_DNA"/>
</dbReference>
<dbReference type="AlphaFoldDB" id="A0A1F8EXP4"/>
<sequence>MSRPFSFSEGEYYHVFNRGVEKRLVFTNSNDRNRFQKLLYLCNGTEAVHLSTVREIFSGIPIYKIERGKALAAIGAYCLMGSHFHLLVRELIGGGVSQFMQKLTTAYTMYFNIRNQRSGSLFEGRFRARHVDSDNYLKYLYSYIHLNPVSHIEPDWKNKGVKNMNRAKEHLKNYRHSSFPDYLKIKRSESAILTPGQFPRYFEKQADFINEIVGWLEFKPEQPTPY</sequence>
<comment type="caution">
    <text evidence="2">The sequence shown here is derived from an EMBL/GenBank/DDBJ whole genome shotgun (WGS) entry which is preliminary data.</text>
</comment>
<proteinExistence type="predicted"/>
<dbReference type="PANTHER" id="PTHR34322">
    <property type="entry name" value="TRANSPOSASE, Y1_TNP DOMAIN-CONTAINING"/>
    <property type="match status" value="1"/>
</dbReference>
<organism evidence="2 3">
    <name type="scientific">Candidatus Yanofskybacteria bacterium RIFCSPHIGHO2_01_FULL_44_17</name>
    <dbReference type="NCBI Taxonomy" id="1802668"/>
    <lineage>
        <taxon>Bacteria</taxon>
        <taxon>Candidatus Yanofskyibacteriota</taxon>
    </lineage>
</organism>
<dbReference type="InterPro" id="IPR002686">
    <property type="entry name" value="Transposase_17"/>
</dbReference>
<dbReference type="Gene3D" id="3.30.70.1290">
    <property type="entry name" value="Transposase IS200-like"/>
    <property type="match status" value="1"/>
</dbReference>
<dbReference type="PANTHER" id="PTHR34322:SF2">
    <property type="entry name" value="TRANSPOSASE IS200-LIKE DOMAIN-CONTAINING PROTEIN"/>
    <property type="match status" value="1"/>
</dbReference>
<dbReference type="GO" id="GO:0004803">
    <property type="term" value="F:transposase activity"/>
    <property type="evidence" value="ECO:0007669"/>
    <property type="project" value="InterPro"/>
</dbReference>
<dbReference type="Proteomes" id="UP000177507">
    <property type="component" value="Unassembled WGS sequence"/>
</dbReference>
<dbReference type="SMART" id="SM01321">
    <property type="entry name" value="Y1_Tnp"/>
    <property type="match status" value="1"/>
</dbReference>
<dbReference type="Pfam" id="PF01797">
    <property type="entry name" value="Y1_Tnp"/>
    <property type="match status" value="1"/>
</dbReference>
<name>A0A1F8EXP4_9BACT</name>
<evidence type="ECO:0000259" key="1">
    <source>
        <dbReference type="SMART" id="SM01321"/>
    </source>
</evidence>
<evidence type="ECO:0000313" key="2">
    <source>
        <dbReference type="EMBL" id="OGN05644.1"/>
    </source>
</evidence>
<feature type="domain" description="Transposase IS200-like" evidence="1">
    <location>
        <begin position="8"/>
        <end position="147"/>
    </location>
</feature>
<dbReference type="GO" id="GO:0006313">
    <property type="term" value="P:DNA transposition"/>
    <property type="evidence" value="ECO:0007669"/>
    <property type="project" value="InterPro"/>
</dbReference>
<dbReference type="SUPFAM" id="SSF143422">
    <property type="entry name" value="Transposase IS200-like"/>
    <property type="match status" value="1"/>
</dbReference>
<protein>
    <recommendedName>
        <fullName evidence="1">Transposase IS200-like domain-containing protein</fullName>
    </recommendedName>
</protein>
<reference evidence="2 3" key="1">
    <citation type="journal article" date="2016" name="Nat. Commun.">
        <title>Thousands of microbial genomes shed light on interconnected biogeochemical processes in an aquifer system.</title>
        <authorList>
            <person name="Anantharaman K."/>
            <person name="Brown C.T."/>
            <person name="Hug L.A."/>
            <person name="Sharon I."/>
            <person name="Castelle C.J."/>
            <person name="Probst A.J."/>
            <person name="Thomas B.C."/>
            <person name="Singh A."/>
            <person name="Wilkins M.J."/>
            <person name="Karaoz U."/>
            <person name="Brodie E.L."/>
            <person name="Williams K.H."/>
            <person name="Hubbard S.S."/>
            <person name="Banfield J.F."/>
        </authorList>
    </citation>
    <scope>NUCLEOTIDE SEQUENCE [LARGE SCALE GENOMIC DNA]</scope>
</reference>